<dbReference type="EMBL" id="BLKT01000003">
    <property type="protein sequence ID" value="GFG59425.1"/>
    <property type="molecule type" value="Genomic_DNA"/>
</dbReference>
<evidence type="ECO:0000313" key="2">
    <source>
        <dbReference type="EMBL" id="GFG59425.1"/>
    </source>
</evidence>
<proteinExistence type="predicted"/>
<feature type="compositionally biased region" description="Gly residues" evidence="1">
    <location>
        <begin position="23"/>
        <end position="34"/>
    </location>
</feature>
<evidence type="ECO:0000313" key="3">
    <source>
        <dbReference type="Proteomes" id="UP000465241"/>
    </source>
</evidence>
<organism evidence="2 3">
    <name type="scientific">Mycolicibacterium murale</name>
    <dbReference type="NCBI Taxonomy" id="182220"/>
    <lineage>
        <taxon>Bacteria</taxon>
        <taxon>Bacillati</taxon>
        <taxon>Actinomycetota</taxon>
        <taxon>Actinomycetes</taxon>
        <taxon>Mycobacteriales</taxon>
        <taxon>Mycobacteriaceae</taxon>
        <taxon>Mycolicibacterium</taxon>
    </lineage>
</organism>
<gene>
    <name evidence="2" type="ORF">MMUR_35610</name>
</gene>
<comment type="caution">
    <text evidence="2">The sequence shown here is derived from an EMBL/GenBank/DDBJ whole genome shotgun (WGS) entry which is preliminary data.</text>
</comment>
<evidence type="ECO:0000256" key="1">
    <source>
        <dbReference type="SAM" id="MobiDB-lite"/>
    </source>
</evidence>
<protein>
    <submittedName>
        <fullName evidence="2">Uncharacterized protein</fullName>
    </submittedName>
</protein>
<feature type="region of interest" description="Disordered" evidence="1">
    <location>
        <begin position="1"/>
        <end position="72"/>
    </location>
</feature>
<accession>A0A7I9WNV3</accession>
<reference evidence="2 3" key="1">
    <citation type="journal article" date="2019" name="Emerg. Microbes Infect.">
        <title>Comprehensive subspecies identification of 175 nontuberculous mycobacteria species based on 7547 genomic profiles.</title>
        <authorList>
            <person name="Matsumoto Y."/>
            <person name="Kinjo T."/>
            <person name="Motooka D."/>
            <person name="Nabeya D."/>
            <person name="Jung N."/>
            <person name="Uechi K."/>
            <person name="Horii T."/>
            <person name="Iida T."/>
            <person name="Fujita J."/>
            <person name="Nakamura S."/>
        </authorList>
    </citation>
    <scope>NUCLEOTIDE SEQUENCE [LARGE SCALE GENOMIC DNA]</scope>
    <source>
        <strain evidence="2 3">JCM 13392</strain>
    </source>
</reference>
<keyword evidence="3" id="KW-1185">Reference proteome</keyword>
<feature type="compositionally biased region" description="Basic and acidic residues" evidence="1">
    <location>
        <begin position="40"/>
        <end position="54"/>
    </location>
</feature>
<dbReference type="Proteomes" id="UP000465241">
    <property type="component" value="Unassembled WGS sequence"/>
</dbReference>
<dbReference type="AlphaFoldDB" id="A0A7I9WNV3"/>
<sequence>MAQDDVINIPFAQAGPLDESAQRGGGQVGGGERGQGPAHPTDRGPDGIADHDIHASTVGRSGDILKYSNRHH</sequence>
<name>A0A7I9WNV3_9MYCO</name>